<organism evidence="2 3">
    <name type="scientific">Ruegeria aquimaris</name>
    <dbReference type="NCBI Taxonomy" id="2984333"/>
    <lineage>
        <taxon>Bacteria</taxon>
        <taxon>Pseudomonadati</taxon>
        <taxon>Pseudomonadota</taxon>
        <taxon>Alphaproteobacteria</taxon>
        <taxon>Rhodobacterales</taxon>
        <taxon>Roseobacteraceae</taxon>
        <taxon>Ruegeria</taxon>
    </lineage>
</organism>
<dbReference type="Pfam" id="PF01381">
    <property type="entry name" value="HTH_3"/>
    <property type="match status" value="1"/>
</dbReference>
<name>A0ABT3APB6_9RHOB</name>
<dbReference type="Gene3D" id="1.10.260.40">
    <property type="entry name" value="lambda repressor-like DNA-binding domains"/>
    <property type="match status" value="1"/>
</dbReference>
<dbReference type="EMBL" id="JAOWLB010000018">
    <property type="protein sequence ID" value="MCV2890530.1"/>
    <property type="molecule type" value="Genomic_DNA"/>
</dbReference>
<feature type="domain" description="HTH cro/C1-type" evidence="1">
    <location>
        <begin position="8"/>
        <end position="35"/>
    </location>
</feature>
<evidence type="ECO:0000313" key="2">
    <source>
        <dbReference type="EMBL" id="MCV2890530.1"/>
    </source>
</evidence>
<dbReference type="SUPFAM" id="SSF47413">
    <property type="entry name" value="lambda repressor-like DNA-binding domains"/>
    <property type="match status" value="1"/>
</dbReference>
<keyword evidence="3" id="KW-1185">Reference proteome</keyword>
<dbReference type="InterPro" id="IPR001387">
    <property type="entry name" value="Cro/C1-type_HTH"/>
</dbReference>
<proteinExistence type="predicted"/>
<accession>A0ABT3APB6</accession>
<comment type="caution">
    <text evidence="2">The sequence shown here is derived from an EMBL/GenBank/DDBJ whole genome shotgun (WGS) entry which is preliminary data.</text>
</comment>
<dbReference type="RefSeq" id="WP_143597940.1">
    <property type="nucleotide sequence ID" value="NZ_JAOWLB010000018.1"/>
</dbReference>
<evidence type="ECO:0000259" key="1">
    <source>
        <dbReference type="PROSITE" id="PS50943"/>
    </source>
</evidence>
<dbReference type="Proteomes" id="UP001320899">
    <property type="component" value="Unassembled WGS sequence"/>
</dbReference>
<dbReference type="PROSITE" id="PS50943">
    <property type="entry name" value="HTH_CROC1"/>
    <property type="match status" value="1"/>
</dbReference>
<dbReference type="CDD" id="cd00093">
    <property type="entry name" value="HTH_XRE"/>
    <property type="match status" value="1"/>
</dbReference>
<protein>
    <submittedName>
        <fullName evidence="2">Helix-turn-helix transcriptional regulator</fullName>
    </submittedName>
</protein>
<dbReference type="InterPro" id="IPR010982">
    <property type="entry name" value="Lambda_DNA-bd_dom_sf"/>
</dbReference>
<gene>
    <name evidence="2" type="ORF">OE747_19500</name>
</gene>
<reference evidence="2 3" key="1">
    <citation type="submission" date="2022-10" db="EMBL/GenBank/DDBJ databases">
        <title>Ruegeria sp. nov., isolated from ocean surface sediments.</title>
        <authorList>
            <person name="He W."/>
            <person name="Xue H.-P."/>
            <person name="Zhang D.-F."/>
        </authorList>
    </citation>
    <scope>NUCLEOTIDE SEQUENCE [LARGE SCALE GENOMIC DNA]</scope>
    <source>
        <strain evidence="2 3">XHP0148</strain>
    </source>
</reference>
<evidence type="ECO:0000313" key="3">
    <source>
        <dbReference type="Proteomes" id="UP001320899"/>
    </source>
</evidence>
<sequence length="95" mass="10655">MSDLIAEVENVRQSARMSQAEVAHQMGVSQGQYSKVVANRVPLAPKMAAKMKAWLEQNESTAVSIDREILKKCIELMHLLRTRVEAAEETDKKSD</sequence>